<dbReference type="SUPFAM" id="SSF57756">
    <property type="entry name" value="Retrovirus zinc finger-like domains"/>
    <property type="match status" value="1"/>
</dbReference>
<feature type="domain" description="CCHC-type" evidence="2">
    <location>
        <begin position="264"/>
        <end position="277"/>
    </location>
</feature>
<dbReference type="Proteomes" id="UP000315295">
    <property type="component" value="Unassembled WGS sequence"/>
</dbReference>
<evidence type="ECO:0000313" key="3">
    <source>
        <dbReference type="EMBL" id="TQE09154.1"/>
    </source>
</evidence>
<dbReference type="AlphaFoldDB" id="A0A540NDN0"/>
<dbReference type="InterPro" id="IPR001878">
    <property type="entry name" value="Znf_CCHC"/>
</dbReference>
<gene>
    <name evidence="3" type="ORF">C1H46_005089</name>
</gene>
<keyword evidence="1" id="KW-0863">Zinc-finger</keyword>
<dbReference type="EMBL" id="VIEB01000060">
    <property type="protein sequence ID" value="TQE09154.1"/>
    <property type="molecule type" value="Genomic_DNA"/>
</dbReference>
<name>A0A540NDN0_MALBA</name>
<keyword evidence="1" id="KW-0479">Metal-binding</keyword>
<dbReference type="Pfam" id="PF14223">
    <property type="entry name" value="Retrotran_gag_2"/>
    <property type="match status" value="1"/>
</dbReference>
<comment type="caution">
    <text evidence="3">The sequence shown here is derived from an EMBL/GenBank/DDBJ whole genome shotgun (WGS) entry which is preliminary data.</text>
</comment>
<dbReference type="PANTHER" id="PTHR47592:SF27">
    <property type="entry name" value="OS08G0421700 PROTEIN"/>
    <property type="match status" value="1"/>
</dbReference>
<dbReference type="GO" id="GO:0003676">
    <property type="term" value="F:nucleic acid binding"/>
    <property type="evidence" value="ECO:0007669"/>
    <property type="project" value="InterPro"/>
</dbReference>
<keyword evidence="1" id="KW-0862">Zinc</keyword>
<sequence>MASLEEANSVKPEKFSGHNFHRWQKQVKYWLTVLGLVSAIEETQSNKDSSSKESSSRLTPELIEYHCHNRILGTLSDHLYDVYHATTSTAKELWETLEAEYGIVDAGMDRFTVSNFNDYNTINNKSVREQIHEYQELLRGVEKKGTKFSEDFKVSCLIDKLPQSWNDFARTLRHKQGERTLVQVINSIRIEEKHKVSQKKEIERQTTVNLVENDTNKIGKNKNKFTINNKKNFKPRRTNFKFKSPNQNKNFHKTKDQRREKGVCFVCGRTNHKAKDCFYKKTEENKYKSNHNGLEAQVNMLMEQQSSQTHFKYDSFVKFTYENKDWWVDSGANVHVCFDREFFKTYQKSGGGRVTLGNDSMSLVLGIGDIELKMTSGKILILKDVRHVPDIRRNLISGSCLVKQGYKVVMESNKVVIIKNNVFIGKGFISE</sequence>
<dbReference type="Pfam" id="PF22936">
    <property type="entry name" value="Pol_BBD"/>
    <property type="match status" value="1"/>
</dbReference>
<evidence type="ECO:0000259" key="2">
    <source>
        <dbReference type="PROSITE" id="PS50158"/>
    </source>
</evidence>
<accession>A0A540NDN0</accession>
<dbReference type="GO" id="GO:0008270">
    <property type="term" value="F:zinc ion binding"/>
    <property type="evidence" value="ECO:0007669"/>
    <property type="project" value="UniProtKB-KW"/>
</dbReference>
<dbReference type="InterPro" id="IPR054722">
    <property type="entry name" value="PolX-like_BBD"/>
</dbReference>
<protein>
    <recommendedName>
        <fullName evidence="2">CCHC-type domain-containing protein</fullName>
    </recommendedName>
</protein>
<dbReference type="InterPro" id="IPR036875">
    <property type="entry name" value="Znf_CCHC_sf"/>
</dbReference>
<keyword evidence="4" id="KW-1185">Reference proteome</keyword>
<dbReference type="PROSITE" id="PS50158">
    <property type="entry name" value="ZF_CCHC"/>
    <property type="match status" value="1"/>
</dbReference>
<proteinExistence type="predicted"/>
<evidence type="ECO:0000313" key="4">
    <source>
        <dbReference type="Proteomes" id="UP000315295"/>
    </source>
</evidence>
<organism evidence="3 4">
    <name type="scientific">Malus baccata</name>
    <name type="common">Siberian crab apple</name>
    <name type="synonym">Pyrus baccata</name>
    <dbReference type="NCBI Taxonomy" id="106549"/>
    <lineage>
        <taxon>Eukaryota</taxon>
        <taxon>Viridiplantae</taxon>
        <taxon>Streptophyta</taxon>
        <taxon>Embryophyta</taxon>
        <taxon>Tracheophyta</taxon>
        <taxon>Spermatophyta</taxon>
        <taxon>Magnoliopsida</taxon>
        <taxon>eudicotyledons</taxon>
        <taxon>Gunneridae</taxon>
        <taxon>Pentapetalae</taxon>
        <taxon>rosids</taxon>
        <taxon>fabids</taxon>
        <taxon>Rosales</taxon>
        <taxon>Rosaceae</taxon>
        <taxon>Amygdaloideae</taxon>
        <taxon>Maleae</taxon>
        <taxon>Malus</taxon>
    </lineage>
</organism>
<dbReference type="PANTHER" id="PTHR47592">
    <property type="entry name" value="PBF68 PROTEIN"/>
    <property type="match status" value="1"/>
</dbReference>
<evidence type="ECO:0000256" key="1">
    <source>
        <dbReference type="PROSITE-ProRule" id="PRU00047"/>
    </source>
</evidence>
<reference evidence="3 4" key="1">
    <citation type="journal article" date="2019" name="G3 (Bethesda)">
        <title>Sequencing of a Wild Apple (Malus baccata) Genome Unravels the Differences Between Cultivated and Wild Apple Species Regarding Disease Resistance and Cold Tolerance.</title>
        <authorList>
            <person name="Chen X."/>
        </authorList>
    </citation>
    <scope>NUCLEOTIDE SEQUENCE [LARGE SCALE GENOMIC DNA]</scope>
    <source>
        <strain evidence="4">cv. Shandingzi</strain>
        <tissue evidence="3">Leaves</tissue>
    </source>
</reference>